<dbReference type="Pfam" id="PF03416">
    <property type="entry name" value="Peptidase_C54"/>
    <property type="match status" value="1"/>
</dbReference>
<keyword evidence="7" id="KW-0788">Thiol protease</keyword>
<dbReference type="InterPro" id="IPR038765">
    <property type="entry name" value="Papain-like_cys_pep_sf"/>
</dbReference>
<dbReference type="PANTHER" id="PTHR22624">
    <property type="entry name" value="CYSTEINE PROTEASE ATG4"/>
    <property type="match status" value="1"/>
</dbReference>
<evidence type="ECO:0000259" key="13">
    <source>
        <dbReference type="Pfam" id="PF03416"/>
    </source>
</evidence>
<reference evidence="14 15" key="1">
    <citation type="journal article" date="2020" name="bioRxiv">
        <title>Whole genome comparisons of ergot fungi reveals the divergence and evolution of species within the genus Claviceps are the result of varying mechanisms driving genome evolution and host range expansion.</title>
        <authorList>
            <person name="Wyka S.A."/>
            <person name="Mondo S.J."/>
            <person name="Liu M."/>
            <person name="Dettman J."/>
            <person name="Nalam V."/>
            <person name="Broders K.D."/>
        </authorList>
    </citation>
    <scope>NUCLEOTIDE SEQUENCE [LARGE SCALE GENOMIC DNA]</scope>
    <source>
        <strain evidence="14 15">CCC 1485</strain>
    </source>
</reference>
<comment type="function">
    <text evidence="11">Required for selective autophagic degradation of the nucleus (nucleophagy) as well as for mitophagy which contributes to regulate mitochondrial quantity and quality by eliminating the mitochondria to a basal level to fulfill cellular energy requirements and preventing excess ROS production.</text>
</comment>
<feature type="domain" description="Peptidase C54 catalytic" evidence="13">
    <location>
        <begin position="122"/>
        <end position="411"/>
    </location>
</feature>
<keyword evidence="5 11" id="KW-0645">Protease</keyword>
<feature type="region of interest" description="Disordered" evidence="12">
    <location>
        <begin position="426"/>
        <end position="464"/>
    </location>
</feature>
<keyword evidence="4 11" id="KW-0963">Cytoplasm</keyword>
<keyword evidence="8" id="KW-0653">Protein transport</keyword>
<dbReference type="GO" id="GO:0000407">
    <property type="term" value="C:phagophore assembly site"/>
    <property type="evidence" value="ECO:0007669"/>
    <property type="project" value="UniProtKB-SubCell"/>
</dbReference>
<evidence type="ECO:0000256" key="3">
    <source>
        <dbReference type="ARBA" id="ARBA00022448"/>
    </source>
</evidence>
<dbReference type="GO" id="GO:0016485">
    <property type="term" value="P:protein processing"/>
    <property type="evidence" value="ECO:0007669"/>
    <property type="project" value="TreeGrafter"/>
</dbReference>
<comment type="similarity">
    <text evidence="2 11">Belongs to the peptidase C54 family.</text>
</comment>
<evidence type="ECO:0000256" key="5">
    <source>
        <dbReference type="ARBA" id="ARBA00022670"/>
    </source>
</evidence>
<keyword evidence="6 11" id="KW-0378">Hydrolase</keyword>
<dbReference type="EMBL" id="SRPO01000702">
    <property type="protein sequence ID" value="KAG5930781.1"/>
    <property type="molecule type" value="Genomic_DNA"/>
</dbReference>
<dbReference type="GO" id="GO:0035973">
    <property type="term" value="P:aggrephagy"/>
    <property type="evidence" value="ECO:0007669"/>
    <property type="project" value="TreeGrafter"/>
</dbReference>
<dbReference type="GO" id="GO:0000423">
    <property type="term" value="P:mitophagy"/>
    <property type="evidence" value="ECO:0007669"/>
    <property type="project" value="TreeGrafter"/>
</dbReference>
<evidence type="ECO:0000313" key="14">
    <source>
        <dbReference type="EMBL" id="KAG5930781.1"/>
    </source>
</evidence>
<keyword evidence="15" id="KW-1185">Reference proteome</keyword>
<evidence type="ECO:0000256" key="7">
    <source>
        <dbReference type="ARBA" id="ARBA00022807"/>
    </source>
</evidence>
<evidence type="ECO:0000256" key="10">
    <source>
        <dbReference type="ARBA" id="ARBA00029362"/>
    </source>
</evidence>
<comment type="catalytic activity">
    <reaction evidence="10">
        <text>[protein]-C-terminal L-amino acid-glycyl-phosphatidylethanolamide + H2O = [protein]-C-terminal L-amino acid-glycine + a 1,2-diacyl-sn-glycero-3-phosphoethanolamine</text>
        <dbReference type="Rhea" id="RHEA:67548"/>
        <dbReference type="Rhea" id="RHEA-COMP:17323"/>
        <dbReference type="Rhea" id="RHEA-COMP:17324"/>
        <dbReference type="ChEBI" id="CHEBI:15377"/>
        <dbReference type="ChEBI" id="CHEBI:64612"/>
        <dbReference type="ChEBI" id="CHEBI:172940"/>
        <dbReference type="ChEBI" id="CHEBI:172941"/>
    </reaction>
    <physiologicalReaction direction="left-to-right" evidence="10">
        <dbReference type="Rhea" id="RHEA:67549"/>
    </physiologicalReaction>
</comment>
<accession>A0A9P7SDS7</accession>
<sequence length="464" mass="51778">MESAITNADLRSYRRIVQMLWDPEPVNDVNLDQLVWCLGCAYSLSGKEKSVQHFGPHVECKVALPDTTDKRTTSCTSTDQTDTAVVRNLTDINSQEPSSPSESSLSLLTSNGEKVAGSSWPSAFLRDFEARFWMTYRSGIAVIAKSKSHRAASALSLSMRVRSQLVDEYGFTSDSGWGCMIRSGQSLLCNAMAILHLGRGWRRGTLPDEERHLISLYADDPQAPYSIQNFVQIGGKLCGKAPGEWFGPSATARCIQEMVNVREPHLRVYSTGEGPDVYQDSFMKIAKPEGEEFHPTLILVGTRLGIDKVTAVYWDSLIASLQMTQSVGIAGGRPSSSHYFVGSQGHFLFYLDPHHTRKALPYHTDVTRYRKEDIDSCHTSRLRRVHVREIDPSMLVGFLIHNEEDWFKWRRRIEHVQGESIIHVADHHPANGQPNIGGRSVFGEVQSMSDDDDDEADTGCSLKG</sequence>
<evidence type="ECO:0000256" key="12">
    <source>
        <dbReference type="SAM" id="MobiDB-lite"/>
    </source>
</evidence>
<evidence type="ECO:0000256" key="4">
    <source>
        <dbReference type="ARBA" id="ARBA00022490"/>
    </source>
</evidence>
<comment type="subcellular location">
    <subcellularLocation>
        <location evidence="11">Nucleus</location>
    </subcellularLocation>
    <subcellularLocation>
        <location evidence="11">Cytoplasm</location>
    </subcellularLocation>
    <subcellularLocation>
        <location evidence="1">Preautophagosomal structure</location>
    </subcellularLocation>
</comment>
<dbReference type="GO" id="GO:0034727">
    <property type="term" value="P:piecemeal microautophagy of the nucleus"/>
    <property type="evidence" value="ECO:0007669"/>
    <property type="project" value="TreeGrafter"/>
</dbReference>
<evidence type="ECO:0000256" key="1">
    <source>
        <dbReference type="ARBA" id="ARBA00004329"/>
    </source>
</evidence>
<gene>
    <name evidence="14" type="ORF">E4U60_006901</name>
</gene>
<evidence type="ECO:0000256" key="2">
    <source>
        <dbReference type="ARBA" id="ARBA00010958"/>
    </source>
</evidence>
<protein>
    <recommendedName>
        <fullName evidence="11">Cysteine protease</fullName>
        <ecNumber evidence="11">3.4.22.-</ecNumber>
    </recommendedName>
</protein>
<evidence type="ECO:0000256" key="11">
    <source>
        <dbReference type="RuleBase" id="RU363115"/>
    </source>
</evidence>
<dbReference type="InterPro" id="IPR046792">
    <property type="entry name" value="Peptidase_C54_cat"/>
</dbReference>
<dbReference type="EC" id="3.4.22.-" evidence="11"/>
<dbReference type="OrthoDB" id="2960936at2759"/>
<dbReference type="GO" id="GO:0000045">
    <property type="term" value="P:autophagosome assembly"/>
    <property type="evidence" value="ECO:0007669"/>
    <property type="project" value="TreeGrafter"/>
</dbReference>
<comment type="caution">
    <text evidence="14">The sequence shown here is derived from an EMBL/GenBank/DDBJ whole genome shotgun (WGS) entry which is preliminary data.</text>
</comment>
<evidence type="ECO:0000313" key="15">
    <source>
        <dbReference type="Proteomes" id="UP000706124"/>
    </source>
</evidence>
<name>A0A9P7SDS7_9HYPO</name>
<dbReference type="GO" id="GO:0015031">
    <property type="term" value="P:protein transport"/>
    <property type="evidence" value="ECO:0007669"/>
    <property type="project" value="UniProtKB-KW"/>
</dbReference>
<dbReference type="GO" id="GO:0005634">
    <property type="term" value="C:nucleus"/>
    <property type="evidence" value="ECO:0007669"/>
    <property type="project" value="UniProtKB-SubCell"/>
</dbReference>
<dbReference type="Proteomes" id="UP000706124">
    <property type="component" value="Unassembled WGS sequence"/>
</dbReference>
<dbReference type="SUPFAM" id="SSF54001">
    <property type="entry name" value="Cysteine proteinases"/>
    <property type="match status" value="1"/>
</dbReference>
<dbReference type="InterPro" id="IPR005078">
    <property type="entry name" value="Peptidase_C54"/>
</dbReference>
<proteinExistence type="inferred from homology"/>
<evidence type="ECO:0000256" key="9">
    <source>
        <dbReference type="ARBA" id="ARBA00023006"/>
    </source>
</evidence>
<evidence type="ECO:0000256" key="6">
    <source>
        <dbReference type="ARBA" id="ARBA00022801"/>
    </source>
</evidence>
<keyword evidence="11" id="KW-0539">Nucleus</keyword>
<keyword evidence="3" id="KW-0813">Transport</keyword>
<organism evidence="14 15">
    <name type="scientific">Claviceps pazoutovae</name>
    <dbReference type="NCBI Taxonomy" id="1649127"/>
    <lineage>
        <taxon>Eukaryota</taxon>
        <taxon>Fungi</taxon>
        <taxon>Dikarya</taxon>
        <taxon>Ascomycota</taxon>
        <taxon>Pezizomycotina</taxon>
        <taxon>Sordariomycetes</taxon>
        <taxon>Hypocreomycetidae</taxon>
        <taxon>Hypocreales</taxon>
        <taxon>Clavicipitaceae</taxon>
        <taxon>Claviceps</taxon>
    </lineage>
</organism>
<dbReference type="PANTHER" id="PTHR22624:SF49">
    <property type="entry name" value="CYSTEINE PROTEASE"/>
    <property type="match status" value="1"/>
</dbReference>
<dbReference type="GO" id="GO:0004197">
    <property type="term" value="F:cysteine-type endopeptidase activity"/>
    <property type="evidence" value="ECO:0007669"/>
    <property type="project" value="TreeGrafter"/>
</dbReference>
<dbReference type="AlphaFoldDB" id="A0A9P7SDS7"/>
<evidence type="ECO:0000256" key="8">
    <source>
        <dbReference type="ARBA" id="ARBA00022927"/>
    </source>
</evidence>
<dbReference type="GO" id="GO:0019786">
    <property type="term" value="F:protein-phosphatidylethanolamide deconjugating activity"/>
    <property type="evidence" value="ECO:0007669"/>
    <property type="project" value="InterPro"/>
</dbReference>
<keyword evidence="9" id="KW-0072">Autophagy</keyword>